<proteinExistence type="predicted"/>
<organism evidence="1 2">
    <name type="scientific">Streptomyces lacrimifluminis</name>
    <dbReference type="NCBI Taxonomy" id="1500077"/>
    <lineage>
        <taxon>Bacteria</taxon>
        <taxon>Bacillati</taxon>
        <taxon>Actinomycetota</taxon>
        <taxon>Actinomycetes</taxon>
        <taxon>Kitasatosporales</taxon>
        <taxon>Streptomycetaceae</taxon>
        <taxon>Streptomyces</taxon>
    </lineage>
</organism>
<reference evidence="1" key="2">
    <citation type="submission" date="2020-09" db="EMBL/GenBank/DDBJ databases">
        <authorList>
            <person name="Sun Q."/>
            <person name="Zhou Y."/>
        </authorList>
    </citation>
    <scope>NUCLEOTIDE SEQUENCE</scope>
    <source>
        <strain evidence="1">CGMCC 4.7272</strain>
    </source>
</reference>
<dbReference type="Proteomes" id="UP000625682">
    <property type="component" value="Unassembled WGS sequence"/>
</dbReference>
<protein>
    <submittedName>
        <fullName evidence="1">Uncharacterized protein</fullName>
    </submittedName>
</protein>
<comment type="caution">
    <text evidence="1">The sequence shown here is derived from an EMBL/GenBank/DDBJ whole genome shotgun (WGS) entry which is preliminary data.</text>
</comment>
<dbReference type="RefSeq" id="WP_189151789.1">
    <property type="nucleotide sequence ID" value="NZ_BAABER010000037.1"/>
</dbReference>
<reference evidence="1" key="1">
    <citation type="journal article" date="2014" name="Int. J. Syst. Evol. Microbiol.">
        <title>Complete genome sequence of Corynebacterium casei LMG S-19264T (=DSM 44701T), isolated from a smear-ripened cheese.</title>
        <authorList>
            <consortium name="US DOE Joint Genome Institute (JGI-PGF)"/>
            <person name="Walter F."/>
            <person name="Albersmeier A."/>
            <person name="Kalinowski J."/>
            <person name="Ruckert C."/>
        </authorList>
    </citation>
    <scope>NUCLEOTIDE SEQUENCE</scope>
    <source>
        <strain evidence="1">CGMCC 4.7272</strain>
    </source>
</reference>
<gene>
    <name evidence="1" type="ORF">GCM10012282_73950</name>
</gene>
<name>A0A917P7X3_9ACTN</name>
<dbReference type="EMBL" id="BMMU01000042">
    <property type="protein sequence ID" value="GGJ66094.1"/>
    <property type="molecule type" value="Genomic_DNA"/>
</dbReference>
<evidence type="ECO:0000313" key="2">
    <source>
        <dbReference type="Proteomes" id="UP000625682"/>
    </source>
</evidence>
<keyword evidence="2" id="KW-1185">Reference proteome</keyword>
<evidence type="ECO:0000313" key="1">
    <source>
        <dbReference type="EMBL" id="GGJ66094.1"/>
    </source>
</evidence>
<dbReference type="AlphaFoldDB" id="A0A917P7X3"/>
<sequence length="517" mass="55224">MGPPASPQDSILKRSVKAVVFDTNAYGKARPDFEHLTRLAGRLAVIGIETWVPEPVSWEWAEHVARDWQTVKNAARQEREGMKRAGLQVDIPMTHYSSRGTVIDTVLANLNAIPHVKVIELSGDSAAAALKDQVLLQAPAKAKGDVKTGASDSAWLRDVLTRVSPEEIVIISSDGDVRRAFEAWCQPVPLILSREKLRPTLFDVTVDDGHAQAAIVRYLLNRLPTDNLDGESAGAGFDIGRVSGLDSVVRREIAVTGPSLNIYGPSVTRLVALAGIQGVSVEHNVPDDSLVPEDKPHRARPDELGSARHDVAYATVFLLAEGEVTVRPLDAGGDPEVSVVPYDNVLVRAQLSFRFTDGAITAVAAEADATATLVERAFDDGDDALGALAEALTCVPGLGLDADIAWDQSADLSAKIRGVPATVTADIKRDSDSWELTVALRIAPSGDGPDLKGQVHVACTYDPDSWWGGSRDGFQGPEAYQVSVSAAGLPGNHGVWSVPAWVIGRIDWSAFDPGEES</sequence>
<accession>A0A917P7X3</accession>